<keyword evidence="4" id="KW-1185">Reference proteome</keyword>
<reference evidence="3 4" key="1">
    <citation type="submission" date="2016-04" db="EMBL/GenBank/DDBJ databases">
        <title>Genome sequence of Clostridium magnum DSM 2767.</title>
        <authorList>
            <person name="Poehlein A."/>
            <person name="Uhlig R."/>
            <person name="Fischer R."/>
            <person name="Bahl H."/>
            <person name="Daniel R."/>
        </authorList>
    </citation>
    <scope>NUCLEOTIDE SEQUENCE [LARGE SCALE GENOMIC DNA]</scope>
    <source>
        <strain evidence="3 4">DSM 2767</strain>
    </source>
</reference>
<evidence type="ECO:0000256" key="1">
    <source>
        <dbReference type="ARBA" id="ARBA00007227"/>
    </source>
</evidence>
<dbReference type="Gene3D" id="1.10.260.40">
    <property type="entry name" value="lambda repressor-like DNA-binding domains"/>
    <property type="match status" value="1"/>
</dbReference>
<dbReference type="STRING" id="1121326.CLMAG_26210"/>
<dbReference type="SUPFAM" id="SSF47413">
    <property type="entry name" value="lambda repressor-like DNA-binding domains"/>
    <property type="match status" value="1"/>
</dbReference>
<dbReference type="RefSeq" id="WP_066622540.1">
    <property type="nucleotide sequence ID" value="NZ_FQXL01000025.1"/>
</dbReference>
<dbReference type="Gene3D" id="1.10.10.2910">
    <property type="match status" value="1"/>
</dbReference>
<organism evidence="3 4">
    <name type="scientific">Clostridium magnum DSM 2767</name>
    <dbReference type="NCBI Taxonomy" id="1121326"/>
    <lineage>
        <taxon>Bacteria</taxon>
        <taxon>Bacillati</taxon>
        <taxon>Bacillota</taxon>
        <taxon>Clostridia</taxon>
        <taxon>Eubacteriales</taxon>
        <taxon>Clostridiaceae</taxon>
        <taxon>Clostridium</taxon>
    </lineage>
</organism>
<comment type="caution">
    <text evidence="3">The sequence shown here is derived from an EMBL/GenBank/DDBJ whole genome shotgun (WGS) entry which is preliminary data.</text>
</comment>
<dbReference type="PATRIC" id="fig|1121326.3.peg.2629"/>
<dbReference type="PANTHER" id="PTHR43236">
    <property type="entry name" value="ANTITOXIN HIGA1"/>
    <property type="match status" value="1"/>
</dbReference>
<dbReference type="SMART" id="SM00530">
    <property type="entry name" value="HTH_XRE"/>
    <property type="match status" value="1"/>
</dbReference>
<dbReference type="InterPro" id="IPR010982">
    <property type="entry name" value="Lambda_DNA-bd_dom_sf"/>
</dbReference>
<dbReference type="OrthoDB" id="9816277at2"/>
<gene>
    <name evidence="3" type="ORF">CLMAG_26210</name>
</gene>
<dbReference type="AlphaFoldDB" id="A0A162TLU2"/>
<dbReference type="InterPro" id="IPR052345">
    <property type="entry name" value="Rad_response_metalloprotease"/>
</dbReference>
<dbReference type="InterPro" id="IPR001387">
    <property type="entry name" value="Cro/C1-type_HTH"/>
</dbReference>
<comment type="similarity">
    <text evidence="1">Belongs to the short-chain fatty acyl-CoA assimilation regulator (ScfR) family.</text>
</comment>
<dbReference type="EMBL" id="LWAE01000002">
    <property type="protein sequence ID" value="KZL92807.1"/>
    <property type="molecule type" value="Genomic_DNA"/>
</dbReference>
<dbReference type="Pfam" id="PF06114">
    <property type="entry name" value="Peptidase_M78"/>
    <property type="match status" value="1"/>
</dbReference>
<feature type="domain" description="HTH cro/C1-type" evidence="2">
    <location>
        <begin position="11"/>
        <end position="66"/>
    </location>
</feature>
<dbReference type="Pfam" id="PF01381">
    <property type="entry name" value="HTH_3"/>
    <property type="match status" value="1"/>
</dbReference>
<dbReference type="PROSITE" id="PS50943">
    <property type="entry name" value="HTH_CROC1"/>
    <property type="match status" value="1"/>
</dbReference>
<evidence type="ECO:0000259" key="2">
    <source>
        <dbReference type="PROSITE" id="PS50943"/>
    </source>
</evidence>
<proteinExistence type="inferred from homology"/>
<sequence length="386" mass="44653">MSIENFNGERLKAARTIRCLSSTELAKLIGVSKQAIWQFENQGKVQPKPENLFILAQKLNFPTSFFLEENWQDVSAGNCFYRAGSSITKKQKEAQKQLNIIRGKMYSFLDEYIEFPSLNLFQLSKEDHLSDDIIENLAEDARNYYNMEDLPIGNMINFMENNGILLSQFLLPDVKFDAVSQFISIDGLKKIPITPYNAAIPSFCRVQFTLAHELGHWILGHMDSDEDSLSTEDYKENEHDANLFASSFLLPRDAFLKDLPQNPNLYVFVELKKKWRVSIQAMIYRAHYLGRINYNQYQYLMKQISKNGWRTHEPLDDEFIIPKPTLLRKAIEMLVDQNVITKKDLLSKLKLHCGSLNIDMYEELAGLPKGYLNITTTTEPKILLKK</sequence>
<dbReference type="Proteomes" id="UP000076603">
    <property type="component" value="Unassembled WGS sequence"/>
</dbReference>
<evidence type="ECO:0000313" key="3">
    <source>
        <dbReference type="EMBL" id="KZL92807.1"/>
    </source>
</evidence>
<name>A0A162TLU2_9CLOT</name>
<protein>
    <submittedName>
        <fullName evidence="3">Helix-turn-helix domain protein</fullName>
    </submittedName>
</protein>
<dbReference type="InterPro" id="IPR010359">
    <property type="entry name" value="IrrE_HExxH"/>
</dbReference>
<dbReference type="GO" id="GO:0003677">
    <property type="term" value="F:DNA binding"/>
    <property type="evidence" value="ECO:0007669"/>
    <property type="project" value="InterPro"/>
</dbReference>
<dbReference type="PANTHER" id="PTHR43236:SF1">
    <property type="entry name" value="BLL7220 PROTEIN"/>
    <property type="match status" value="1"/>
</dbReference>
<dbReference type="CDD" id="cd00093">
    <property type="entry name" value="HTH_XRE"/>
    <property type="match status" value="1"/>
</dbReference>
<accession>A0A162TLU2</accession>
<evidence type="ECO:0000313" key="4">
    <source>
        <dbReference type="Proteomes" id="UP000076603"/>
    </source>
</evidence>